<comment type="caution">
    <text evidence="1">The sequence shown here is derived from an EMBL/GenBank/DDBJ whole genome shotgun (WGS) entry which is preliminary data.</text>
</comment>
<accession>A0A8S4Q8D8</accession>
<sequence>HIHITHNSVLVSGVKIYKDHTFLGIATHTYYTQLYSCVVCEDLLESHISKNSHTHITHNSVLVSERGDLSKSHISKNSHTHITQLCSCIRGKELLKAHISKKSHPYITHNSLLVSGGRFVLITHLQE</sequence>
<dbReference type="AlphaFoldDB" id="A0A8S4Q8D8"/>
<reference evidence="1" key="1">
    <citation type="submission" date="2022-03" db="EMBL/GenBank/DDBJ databases">
        <authorList>
            <person name="Martin C."/>
        </authorList>
    </citation>
    <scope>NUCLEOTIDE SEQUENCE</scope>
</reference>
<proteinExistence type="predicted"/>
<dbReference type="Proteomes" id="UP000749559">
    <property type="component" value="Unassembled WGS sequence"/>
</dbReference>
<evidence type="ECO:0000313" key="1">
    <source>
        <dbReference type="EMBL" id="CAH1801724.1"/>
    </source>
</evidence>
<name>A0A8S4Q8D8_OWEFU</name>
<evidence type="ECO:0000313" key="2">
    <source>
        <dbReference type="Proteomes" id="UP000749559"/>
    </source>
</evidence>
<keyword evidence="2" id="KW-1185">Reference proteome</keyword>
<organism evidence="1 2">
    <name type="scientific">Owenia fusiformis</name>
    <name type="common">Polychaete worm</name>
    <dbReference type="NCBI Taxonomy" id="6347"/>
    <lineage>
        <taxon>Eukaryota</taxon>
        <taxon>Metazoa</taxon>
        <taxon>Spiralia</taxon>
        <taxon>Lophotrochozoa</taxon>
        <taxon>Annelida</taxon>
        <taxon>Polychaeta</taxon>
        <taxon>Sedentaria</taxon>
        <taxon>Canalipalpata</taxon>
        <taxon>Sabellida</taxon>
        <taxon>Oweniida</taxon>
        <taxon>Oweniidae</taxon>
        <taxon>Owenia</taxon>
    </lineage>
</organism>
<gene>
    <name evidence="1" type="ORF">OFUS_LOCUS25487</name>
</gene>
<feature type="non-terminal residue" evidence="1">
    <location>
        <position position="1"/>
    </location>
</feature>
<dbReference type="EMBL" id="CAIIXF020000012">
    <property type="protein sequence ID" value="CAH1801724.1"/>
    <property type="molecule type" value="Genomic_DNA"/>
</dbReference>
<protein>
    <submittedName>
        <fullName evidence="1">Uncharacterized protein</fullName>
    </submittedName>
</protein>